<dbReference type="InterPro" id="IPR021867">
    <property type="entry name" value="Bmt2/SAMTOR"/>
</dbReference>
<protein>
    <recommendedName>
        <fullName evidence="4">S-adenosylmethionine sensor upstream of mTORC1</fullName>
    </recommendedName>
    <alternativeName>
        <fullName evidence="4">Probable methyltransferase BMT2 homolog</fullName>
        <ecNumber evidence="4">2.1.1.-</ecNumber>
    </alternativeName>
</protein>
<keyword evidence="6" id="KW-1185">Reference proteome</keyword>
<evidence type="ECO:0000256" key="1">
    <source>
        <dbReference type="ARBA" id="ARBA00022603"/>
    </source>
</evidence>
<dbReference type="HAMAP" id="MF_03044">
    <property type="entry name" value="BMT2"/>
    <property type="match status" value="1"/>
</dbReference>
<comment type="similarity">
    <text evidence="4">Belongs to the BMT2 family.</text>
</comment>
<dbReference type="InterPro" id="IPR029063">
    <property type="entry name" value="SAM-dependent_MTases_sf"/>
</dbReference>
<evidence type="ECO:0000256" key="4">
    <source>
        <dbReference type="HAMAP-Rule" id="MF_03044"/>
    </source>
</evidence>
<dbReference type="EMBL" id="JTDY01002377">
    <property type="protein sequence ID" value="KOB71542.1"/>
    <property type="molecule type" value="Genomic_DNA"/>
</dbReference>
<dbReference type="Pfam" id="PF11968">
    <property type="entry name" value="Bmt2"/>
    <property type="match status" value="1"/>
</dbReference>
<gene>
    <name evidence="5" type="ORF">OBRU01_14180</name>
</gene>
<dbReference type="SUPFAM" id="SSF53335">
    <property type="entry name" value="S-adenosyl-L-methionine-dependent methyltransferases"/>
    <property type="match status" value="1"/>
</dbReference>
<keyword evidence="1 4" id="KW-0489">Methyltransferase</keyword>
<evidence type="ECO:0000313" key="6">
    <source>
        <dbReference type="Proteomes" id="UP000037510"/>
    </source>
</evidence>
<comment type="caution">
    <text evidence="5">The sequence shown here is derived from an EMBL/GenBank/DDBJ whole genome shotgun (WGS) entry which is preliminary data.</text>
</comment>
<evidence type="ECO:0000256" key="2">
    <source>
        <dbReference type="ARBA" id="ARBA00022679"/>
    </source>
</evidence>
<dbReference type="GO" id="GO:1904262">
    <property type="term" value="P:negative regulation of TORC1 signaling"/>
    <property type="evidence" value="ECO:0007669"/>
    <property type="project" value="TreeGrafter"/>
</dbReference>
<dbReference type="Proteomes" id="UP000037510">
    <property type="component" value="Unassembled WGS sequence"/>
</dbReference>
<keyword evidence="3 4" id="KW-0949">S-adenosyl-L-methionine</keyword>
<reference evidence="5 6" key="1">
    <citation type="journal article" date="2015" name="Genome Biol. Evol.">
        <title>The genome of winter moth (Operophtera brumata) provides a genomic perspective on sexual dimorphism and phenology.</title>
        <authorList>
            <person name="Derks M.F."/>
            <person name="Smit S."/>
            <person name="Salis L."/>
            <person name="Schijlen E."/>
            <person name="Bossers A."/>
            <person name="Mateman C."/>
            <person name="Pijl A.S."/>
            <person name="de Ridder D."/>
            <person name="Groenen M.A."/>
            <person name="Visser M.E."/>
            <person name="Megens H.J."/>
        </authorList>
    </citation>
    <scope>NUCLEOTIDE SEQUENCE [LARGE SCALE GENOMIC DNA]</scope>
    <source>
        <strain evidence="5">WM2013NL</strain>
        <tissue evidence="5">Head and thorax</tissue>
    </source>
</reference>
<dbReference type="PANTHER" id="PTHR21008:SF0">
    <property type="entry name" value="S-ADENOSYLMETHIONINE SENSOR UPSTREAM OF MTORC1"/>
    <property type="match status" value="1"/>
</dbReference>
<dbReference type="Gene3D" id="3.40.50.150">
    <property type="entry name" value="Vaccinia Virus protein VP39"/>
    <property type="match status" value="1"/>
</dbReference>
<feature type="binding site" evidence="4">
    <location>
        <position position="141"/>
    </location>
    <ligand>
        <name>S-adenosyl-L-methionine</name>
        <dbReference type="ChEBI" id="CHEBI:59789"/>
    </ligand>
</feature>
<name>A0A0L7L7R9_OPEBR</name>
<proteinExistence type="inferred from homology"/>
<keyword evidence="2 4" id="KW-0808">Transferase</keyword>
<dbReference type="GO" id="GO:0032259">
    <property type="term" value="P:methylation"/>
    <property type="evidence" value="ECO:0007669"/>
    <property type="project" value="UniProtKB-KW"/>
</dbReference>
<dbReference type="EC" id="2.1.1.-" evidence="4"/>
<feature type="binding site" evidence="4">
    <location>
        <position position="123"/>
    </location>
    <ligand>
        <name>S-adenosyl-L-methionine</name>
        <dbReference type="ChEBI" id="CHEBI:59789"/>
    </ligand>
</feature>
<dbReference type="AlphaFoldDB" id="A0A0L7L7R9"/>
<comment type="function">
    <text evidence="4">S-adenosyl-L-methionine-binding protein that acts as an inhibitor of mTORC1 signaling. Acts as a sensor of S-adenosyl-L-methionine to signal methionine sufficiency to mTORC1. Probably also acts as a S-adenosyl-L-methionine-dependent methyltransferase.</text>
</comment>
<sequence>MANQDHQSLTQYIKGVHSSLRKTTSELGAEKAWYEHCKNHDILLKYADYMQRLATTHWENNCASESSEASSRIEWTAKYCTHYFINQEYVTYREKEQAIASKLNLNLEIKEIFSEPLKIIDVGSCYNPFRRYENFDVLAIDLCPANDSVLQCDFLSVLIGTQTTIEGSKVVQLQHKSSDIVTFCFLLEYIPSSDLRISACERAYSLLRPGGLLIINTPDSKHVGANSKLMKCWRYTLAQIGFNRIKYEKFKHMHCMAFRKSLHKDIAARWAKLHEEPFMKFAIQIPQDFKNYETKNKDEQRQCFSSVV</sequence>
<dbReference type="GO" id="GO:0008168">
    <property type="term" value="F:methyltransferase activity"/>
    <property type="evidence" value="ECO:0007669"/>
    <property type="project" value="UniProtKB-UniRule"/>
</dbReference>
<organism evidence="5 6">
    <name type="scientific">Operophtera brumata</name>
    <name type="common">Winter moth</name>
    <name type="synonym">Phalaena brumata</name>
    <dbReference type="NCBI Taxonomy" id="104452"/>
    <lineage>
        <taxon>Eukaryota</taxon>
        <taxon>Metazoa</taxon>
        <taxon>Ecdysozoa</taxon>
        <taxon>Arthropoda</taxon>
        <taxon>Hexapoda</taxon>
        <taxon>Insecta</taxon>
        <taxon>Pterygota</taxon>
        <taxon>Neoptera</taxon>
        <taxon>Endopterygota</taxon>
        <taxon>Lepidoptera</taxon>
        <taxon>Glossata</taxon>
        <taxon>Ditrysia</taxon>
        <taxon>Geometroidea</taxon>
        <taxon>Geometridae</taxon>
        <taxon>Larentiinae</taxon>
        <taxon>Operophtera</taxon>
    </lineage>
</organism>
<accession>A0A0L7L7R9</accession>
<evidence type="ECO:0000256" key="3">
    <source>
        <dbReference type="ARBA" id="ARBA00022691"/>
    </source>
</evidence>
<dbReference type="PANTHER" id="PTHR21008">
    <property type="entry name" value="S-ADENOSYLMETHIONINE SENSOR UPSTREAM OF MTORC1-RELATED"/>
    <property type="match status" value="1"/>
</dbReference>
<dbReference type="STRING" id="104452.A0A0L7L7R9"/>
<evidence type="ECO:0000313" key="5">
    <source>
        <dbReference type="EMBL" id="KOB71542.1"/>
    </source>
</evidence>